<proteinExistence type="predicted"/>
<comment type="caution">
    <text evidence="1">The sequence shown here is derived from an EMBL/GenBank/DDBJ whole genome shotgun (WGS) entry which is preliminary data.</text>
</comment>
<dbReference type="Proteomes" id="UP001365128">
    <property type="component" value="Unassembled WGS sequence"/>
</dbReference>
<keyword evidence="2" id="KW-1185">Reference proteome</keyword>
<gene>
    <name evidence="1" type="ORF">IWX46DRAFT_592632</name>
</gene>
<name>A0ABR1MJZ3_9PEZI</name>
<accession>A0ABR1MJZ3</accession>
<protein>
    <submittedName>
        <fullName evidence="1">Uncharacterized protein</fullName>
    </submittedName>
</protein>
<organism evidence="1 2">
    <name type="scientific">Phyllosticta citricarpa</name>
    <dbReference type="NCBI Taxonomy" id="55181"/>
    <lineage>
        <taxon>Eukaryota</taxon>
        <taxon>Fungi</taxon>
        <taxon>Dikarya</taxon>
        <taxon>Ascomycota</taxon>
        <taxon>Pezizomycotina</taxon>
        <taxon>Dothideomycetes</taxon>
        <taxon>Dothideomycetes incertae sedis</taxon>
        <taxon>Botryosphaeriales</taxon>
        <taxon>Phyllostictaceae</taxon>
        <taxon>Phyllosticta</taxon>
    </lineage>
</organism>
<reference evidence="1 2" key="1">
    <citation type="submission" date="2024-04" db="EMBL/GenBank/DDBJ databases">
        <title>Phyllosticta paracitricarpa is synonymous to the EU quarantine fungus P. citricarpa based on phylogenomic analyses.</title>
        <authorList>
            <consortium name="Lawrence Berkeley National Laboratory"/>
            <person name="Van Ingen-Buijs V.A."/>
            <person name="Van Westerhoven A.C."/>
            <person name="Haridas S."/>
            <person name="Skiadas P."/>
            <person name="Martin F."/>
            <person name="Groenewald J.Z."/>
            <person name="Crous P.W."/>
            <person name="Seidl M.F."/>
        </authorList>
    </citation>
    <scope>NUCLEOTIDE SEQUENCE [LARGE SCALE GENOMIC DNA]</scope>
    <source>
        <strain evidence="1 2">CBS 122670</strain>
    </source>
</reference>
<evidence type="ECO:0000313" key="1">
    <source>
        <dbReference type="EMBL" id="KAK7551515.1"/>
    </source>
</evidence>
<sequence length="248" mass="27901">MGPGLDLFHVALEKKCSLSTLLSLTEGFSAKDPRDKSFDLLSLARENASGNSATVDYHIPPRDFYVSMEYDLMSCKRFFSKEDAEMDGAFTEVLEGLSFHCWVPRSVENPLSLPSWVPDFKRIWCAFVKRVLNEQWTACTSIPAQIRNLPQKGRLGLGGFKLTGVEAVAPRLNHPACWPGSCYYTLSRSNCQCPAKWKKTLPPWLQFASSLKSSYPTGEPFLKVLWHILLGEDDGVERVESEAQNEET</sequence>
<dbReference type="EMBL" id="JBBPDW010000006">
    <property type="protein sequence ID" value="KAK7551515.1"/>
    <property type="molecule type" value="Genomic_DNA"/>
</dbReference>
<evidence type="ECO:0000313" key="2">
    <source>
        <dbReference type="Proteomes" id="UP001365128"/>
    </source>
</evidence>